<dbReference type="Gene3D" id="3.90.640.10">
    <property type="entry name" value="Actin, Chain A, domain 4"/>
    <property type="match status" value="1"/>
</dbReference>
<accession>S9VUT6</accession>
<dbReference type="SMART" id="SM00268">
    <property type="entry name" value="ACTIN"/>
    <property type="match status" value="1"/>
</dbReference>
<dbReference type="InterPro" id="IPR004000">
    <property type="entry name" value="Actin"/>
</dbReference>
<proteinExistence type="inferred from homology"/>
<dbReference type="AlphaFoldDB" id="S9VUT6"/>
<dbReference type="Pfam" id="PF00022">
    <property type="entry name" value="Actin"/>
    <property type="match status" value="2"/>
</dbReference>
<sequence length="313" mass="34337">MESLLAIDCGSWSVKYNRTSGSKGKAVEKIVQEFPTNDRDPLRVLSDLFRDEFPSDENVTALYLLDSLTPRRDREELVYYLFEKVGAKRVAFSYAAATSLYSAGENSGICLDVGHSGVRVSTVLDSVLQPSLCCELNSVGSHATDRLLSEKLGMEFSHLNQTVKHHLCCVGEEEATQSTRTLPDGAVLPDCLSSRDVAEAGSRLLVSETTDSLFSFRNVYENSVAESSTVLPYMVCGGGSLMRGVNHAVKSHLQKYFTFPNRELTAKSPSHTAIDGGLILSQISSFKQMCVDVEEYNENGPARCCSSKMIDSR</sequence>
<evidence type="ECO:0000313" key="3">
    <source>
        <dbReference type="Proteomes" id="UP000515908"/>
    </source>
</evidence>
<evidence type="ECO:0000256" key="1">
    <source>
        <dbReference type="RuleBase" id="RU000487"/>
    </source>
</evidence>
<dbReference type="PANTHER" id="PTHR11937">
    <property type="entry name" value="ACTIN"/>
    <property type="match status" value="1"/>
</dbReference>
<comment type="similarity">
    <text evidence="1">Belongs to the actin family.</text>
</comment>
<dbReference type="OrthoDB" id="74201at2759"/>
<name>S9VUT6_9TRYP</name>
<dbReference type="Proteomes" id="UP000515908">
    <property type="component" value="Chromosome 11"/>
</dbReference>
<organism evidence="2 3">
    <name type="scientific">Angomonas deanei</name>
    <dbReference type="NCBI Taxonomy" id="59799"/>
    <lineage>
        <taxon>Eukaryota</taxon>
        <taxon>Discoba</taxon>
        <taxon>Euglenozoa</taxon>
        <taxon>Kinetoplastea</taxon>
        <taxon>Metakinetoplastina</taxon>
        <taxon>Trypanosomatida</taxon>
        <taxon>Trypanosomatidae</taxon>
        <taxon>Strigomonadinae</taxon>
        <taxon>Angomonas</taxon>
    </lineage>
</organism>
<evidence type="ECO:0000313" key="2">
    <source>
        <dbReference type="EMBL" id="CAD2218662.1"/>
    </source>
</evidence>
<keyword evidence="3" id="KW-1185">Reference proteome</keyword>
<dbReference type="EMBL" id="LR877155">
    <property type="protein sequence ID" value="CAD2218662.1"/>
    <property type="molecule type" value="Genomic_DNA"/>
</dbReference>
<dbReference type="SUPFAM" id="SSF53067">
    <property type="entry name" value="Actin-like ATPase domain"/>
    <property type="match status" value="1"/>
</dbReference>
<dbReference type="Gene3D" id="3.30.420.40">
    <property type="match status" value="2"/>
</dbReference>
<dbReference type="InterPro" id="IPR043129">
    <property type="entry name" value="ATPase_NBD"/>
</dbReference>
<gene>
    <name evidence="2" type="ORF">ADEAN_000615300</name>
</gene>
<protein>
    <submittedName>
        <fullName evidence="2">Actin, putative</fullName>
    </submittedName>
</protein>
<reference evidence="2 3" key="1">
    <citation type="submission" date="2020-08" db="EMBL/GenBank/DDBJ databases">
        <authorList>
            <person name="Newling K."/>
            <person name="Davey J."/>
            <person name="Forrester S."/>
        </authorList>
    </citation>
    <scope>NUCLEOTIDE SEQUENCE [LARGE SCALE GENOMIC DNA]</scope>
    <source>
        <strain evidence="3">Crithidia deanei Carvalho (ATCC PRA-265)</strain>
    </source>
</reference>
<dbReference type="VEuPathDB" id="TriTrypDB:ADEAN_000615300"/>